<keyword evidence="3" id="KW-1185">Reference proteome</keyword>
<gene>
    <name evidence="2" type="ORF">PoB_003191800</name>
</gene>
<evidence type="ECO:0000313" key="3">
    <source>
        <dbReference type="Proteomes" id="UP000735302"/>
    </source>
</evidence>
<proteinExistence type="predicted"/>
<dbReference type="EMBL" id="BLXT01003748">
    <property type="protein sequence ID" value="GFO05413.1"/>
    <property type="molecule type" value="Genomic_DNA"/>
</dbReference>
<evidence type="ECO:0000313" key="2">
    <source>
        <dbReference type="EMBL" id="GFO05413.1"/>
    </source>
</evidence>
<dbReference type="AlphaFoldDB" id="A0AAV4AFT8"/>
<accession>A0AAV4AFT8</accession>
<name>A0AAV4AFT8_9GAST</name>
<comment type="caution">
    <text evidence="2">The sequence shown here is derived from an EMBL/GenBank/DDBJ whole genome shotgun (WGS) entry which is preliminary data.</text>
</comment>
<organism evidence="2 3">
    <name type="scientific">Plakobranchus ocellatus</name>
    <dbReference type="NCBI Taxonomy" id="259542"/>
    <lineage>
        <taxon>Eukaryota</taxon>
        <taxon>Metazoa</taxon>
        <taxon>Spiralia</taxon>
        <taxon>Lophotrochozoa</taxon>
        <taxon>Mollusca</taxon>
        <taxon>Gastropoda</taxon>
        <taxon>Heterobranchia</taxon>
        <taxon>Euthyneura</taxon>
        <taxon>Panpulmonata</taxon>
        <taxon>Sacoglossa</taxon>
        <taxon>Placobranchoidea</taxon>
        <taxon>Plakobranchidae</taxon>
        <taxon>Plakobranchus</taxon>
    </lineage>
</organism>
<feature type="region of interest" description="Disordered" evidence="1">
    <location>
        <begin position="1"/>
        <end position="31"/>
    </location>
</feature>
<reference evidence="2 3" key="1">
    <citation type="journal article" date="2021" name="Elife">
        <title>Chloroplast acquisition without the gene transfer in kleptoplastic sea slugs, Plakobranchus ocellatus.</title>
        <authorList>
            <person name="Maeda T."/>
            <person name="Takahashi S."/>
            <person name="Yoshida T."/>
            <person name="Shimamura S."/>
            <person name="Takaki Y."/>
            <person name="Nagai Y."/>
            <person name="Toyoda A."/>
            <person name="Suzuki Y."/>
            <person name="Arimoto A."/>
            <person name="Ishii H."/>
            <person name="Satoh N."/>
            <person name="Nishiyama T."/>
            <person name="Hasebe M."/>
            <person name="Maruyama T."/>
            <person name="Minagawa J."/>
            <person name="Obokata J."/>
            <person name="Shigenobu S."/>
        </authorList>
    </citation>
    <scope>NUCLEOTIDE SEQUENCE [LARGE SCALE GENOMIC DNA]</scope>
</reference>
<evidence type="ECO:0000256" key="1">
    <source>
        <dbReference type="SAM" id="MobiDB-lite"/>
    </source>
</evidence>
<sequence>MSDSHYCRAVTPQPLGSTPSPTRVAPHGKQGAHNCGANSLILPASVPNLVSPASANSLLLRASDLTWSHQPQPTDWSH</sequence>
<protein>
    <submittedName>
        <fullName evidence="2">Uncharacterized protein</fullName>
    </submittedName>
</protein>
<dbReference type="Proteomes" id="UP000735302">
    <property type="component" value="Unassembled WGS sequence"/>
</dbReference>